<sequence>MNTPFLALTDVTVTKEGQPVAKNLNFKMERGQQWAITGYPEESKRLLLEVFTGRTPITRGIVRHYYADDYLAQPEDGTYRNHHDLVCYVPFHHHFRSKSNVQNFYYQQRFNSTEAEDVATVTEYLHSITSKNPVITWKTNDVMELLALDPLADKNLIKLSNGETRRLMIAAALVRNPRLLLLDHPLIGLDVETRHRLNGILDTIARSGTQIILATTPEEIPPCITHVAVIQGDTVIAQGPKREIKWSPPELATSQSQLHQSLHGPIRRLLEPRPPEDSKVVVELKNVTVRYGDKLILDGITWRVATGEAWALQGHNGAGKSTLLSLINGDNPQAYSNNITLFGRKRGSGESIWDIKRQIGYVSPELHQYFPKTQTALQVVLSGFFDTVGLFRKVSAAQQETALQWLQLFGMADTASLRLAQLSPDRQRLCLLARAVIKNPTLLILDEPCQGLGPQHHDFFKNLVDELHRIVGTTLIYVSHYAEDIPACVTKYIRLEKGKIAEKTDRHA</sequence>
<reference evidence="3" key="1">
    <citation type="journal article" date="2019" name="Int. J. Syst. Evol. Microbiol.">
        <title>The Global Catalogue of Microorganisms (GCM) 10K type strain sequencing project: providing services to taxonomists for standard genome sequencing and annotation.</title>
        <authorList>
            <consortium name="The Broad Institute Genomics Platform"/>
            <consortium name="The Broad Institute Genome Sequencing Center for Infectious Disease"/>
            <person name="Wu L."/>
            <person name="Ma J."/>
        </authorList>
    </citation>
    <scope>NUCLEOTIDE SEQUENCE [LARGE SCALE GENOMIC DNA]</scope>
    <source>
        <strain evidence="3">CGMCC 1.15342</strain>
    </source>
</reference>
<accession>A0ABQ1L7R8</accession>
<dbReference type="PROSITE" id="PS50893">
    <property type="entry name" value="ABC_TRANSPORTER_2"/>
    <property type="match status" value="2"/>
</dbReference>
<keyword evidence="2" id="KW-0547">Nucleotide-binding</keyword>
<evidence type="ECO:0000313" key="3">
    <source>
        <dbReference type="Proteomes" id="UP000597338"/>
    </source>
</evidence>
<dbReference type="RefSeq" id="WP_188748047.1">
    <property type="nucleotide sequence ID" value="NZ_BMIK01000002.1"/>
</dbReference>
<feature type="domain" description="ABC transporter" evidence="1">
    <location>
        <begin position="282"/>
        <end position="508"/>
    </location>
</feature>
<dbReference type="Proteomes" id="UP000597338">
    <property type="component" value="Unassembled WGS sequence"/>
</dbReference>
<comment type="caution">
    <text evidence="2">The sequence shown here is derived from an EMBL/GenBank/DDBJ whole genome shotgun (WGS) entry which is preliminary data.</text>
</comment>
<dbReference type="Gene3D" id="3.40.50.300">
    <property type="entry name" value="P-loop containing nucleotide triphosphate hydrolases"/>
    <property type="match status" value="2"/>
</dbReference>
<dbReference type="GO" id="GO:0005524">
    <property type="term" value="F:ATP binding"/>
    <property type="evidence" value="ECO:0007669"/>
    <property type="project" value="UniProtKB-KW"/>
</dbReference>
<name>A0ABQ1L7R8_9SPHI</name>
<proteinExistence type="predicted"/>
<gene>
    <name evidence="2" type="ORF">GCM10011386_09730</name>
</gene>
<dbReference type="PANTHER" id="PTHR43514:SF4">
    <property type="entry name" value="ABC TRANSPORTER I FAMILY MEMBER 10"/>
    <property type="match status" value="1"/>
</dbReference>
<dbReference type="InterPro" id="IPR050334">
    <property type="entry name" value="Molybdenum_import_ModC"/>
</dbReference>
<evidence type="ECO:0000259" key="1">
    <source>
        <dbReference type="PROSITE" id="PS50893"/>
    </source>
</evidence>
<dbReference type="PANTHER" id="PTHR43514">
    <property type="entry name" value="ABC TRANSPORTER I FAMILY MEMBER 10"/>
    <property type="match status" value="1"/>
</dbReference>
<feature type="domain" description="ABC transporter" evidence="1">
    <location>
        <begin position="6"/>
        <end position="257"/>
    </location>
</feature>
<dbReference type="InterPro" id="IPR003439">
    <property type="entry name" value="ABC_transporter-like_ATP-bd"/>
</dbReference>
<dbReference type="InterPro" id="IPR027417">
    <property type="entry name" value="P-loop_NTPase"/>
</dbReference>
<protein>
    <submittedName>
        <fullName evidence="2">Molybdenum ABC transporter ATP-binding protein</fullName>
    </submittedName>
</protein>
<evidence type="ECO:0000313" key="2">
    <source>
        <dbReference type="EMBL" id="GGC19900.1"/>
    </source>
</evidence>
<dbReference type="SUPFAM" id="SSF52540">
    <property type="entry name" value="P-loop containing nucleoside triphosphate hydrolases"/>
    <property type="match status" value="2"/>
</dbReference>
<keyword evidence="2" id="KW-0067">ATP-binding</keyword>
<dbReference type="EMBL" id="BMIK01000002">
    <property type="protein sequence ID" value="GGC19900.1"/>
    <property type="molecule type" value="Genomic_DNA"/>
</dbReference>
<keyword evidence="3" id="KW-1185">Reference proteome</keyword>
<organism evidence="2 3">
    <name type="scientific">Parapedobacter defluvii</name>
    <dbReference type="NCBI Taxonomy" id="2045106"/>
    <lineage>
        <taxon>Bacteria</taxon>
        <taxon>Pseudomonadati</taxon>
        <taxon>Bacteroidota</taxon>
        <taxon>Sphingobacteriia</taxon>
        <taxon>Sphingobacteriales</taxon>
        <taxon>Sphingobacteriaceae</taxon>
        <taxon>Parapedobacter</taxon>
    </lineage>
</organism>
<dbReference type="Pfam" id="PF00005">
    <property type="entry name" value="ABC_tran"/>
    <property type="match status" value="2"/>
</dbReference>